<reference evidence="1" key="1">
    <citation type="journal article" date="2020" name="Stud. Mycol.">
        <title>101 Dothideomycetes genomes: a test case for predicting lifestyles and emergence of pathogens.</title>
        <authorList>
            <person name="Haridas S."/>
            <person name="Albert R."/>
            <person name="Binder M."/>
            <person name="Bloem J."/>
            <person name="Labutti K."/>
            <person name="Salamov A."/>
            <person name="Andreopoulos B."/>
            <person name="Baker S."/>
            <person name="Barry K."/>
            <person name="Bills G."/>
            <person name="Bluhm B."/>
            <person name="Cannon C."/>
            <person name="Castanera R."/>
            <person name="Culley D."/>
            <person name="Daum C."/>
            <person name="Ezra D."/>
            <person name="Gonzalez J."/>
            <person name="Henrissat B."/>
            <person name="Kuo A."/>
            <person name="Liang C."/>
            <person name="Lipzen A."/>
            <person name="Lutzoni F."/>
            <person name="Magnuson J."/>
            <person name="Mondo S."/>
            <person name="Nolan M."/>
            <person name="Ohm R."/>
            <person name="Pangilinan J."/>
            <person name="Park H.-J."/>
            <person name="Ramirez L."/>
            <person name="Alfaro M."/>
            <person name="Sun H."/>
            <person name="Tritt A."/>
            <person name="Yoshinaga Y."/>
            <person name="Zwiers L.-H."/>
            <person name="Turgeon B."/>
            <person name="Goodwin S."/>
            <person name="Spatafora J."/>
            <person name="Crous P."/>
            <person name="Grigoriev I."/>
        </authorList>
    </citation>
    <scope>NUCLEOTIDE SEQUENCE</scope>
    <source>
        <strain evidence="1">CBS 161.51</strain>
    </source>
</reference>
<dbReference type="AlphaFoldDB" id="A0A6A5SKI2"/>
<evidence type="ECO:0000313" key="1">
    <source>
        <dbReference type="EMBL" id="KAF1940170.1"/>
    </source>
</evidence>
<proteinExistence type="predicted"/>
<organism evidence="1 2">
    <name type="scientific">Clathrospora elynae</name>
    <dbReference type="NCBI Taxonomy" id="706981"/>
    <lineage>
        <taxon>Eukaryota</taxon>
        <taxon>Fungi</taxon>
        <taxon>Dikarya</taxon>
        <taxon>Ascomycota</taxon>
        <taxon>Pezizomycotina</taxon>
        <taxon>Dothideomycetes</taxon>
        <taxon>Pleosporomycetidae</taxon>
        <taxon>Pleosporales</taxon>
        <taxon>Diademaceae</taxon>
        <taxon>Clathrospora</taxon>
    </lineage>
</organism>
<evidence type="ECO:0000313" key="2">
    <source>
        <dbReference type="Proteomes" id="UP000800038"/>
    </source>
</evidence>
<name>A0A6A5SKI2_9PLEO</name>
<protein>
    <submittedName>
        <fullName evidence="1">Uncharacterized protein</fullName>
    </submittedName>
</protein>
<gene>
    <name evidence="1" type="ORF">EJ02DRAFT_237991</name>
</gene>
<dbReference type="Proteomes" id="UP000800038">
    <property type="component" value="Unassembled WGS sequence"/>
</dbReference>
<dbReference type="EMBL" id="ML976067">
    <property type="protein sequence ID" value="KAF1940170.1"/>
    <property type="molecule type" value="Genomic_DNA"/>
</dbReference>
<accession>A0A6A5SKI2</accession>
<sequence>MDAWIQGDDFLVYCYREANDGHHGRVYEPALRCRHGPLHLVVRVIAMRFKSRRPHTSAREWQLSKQREIALSKRSAEVTGHEVNPGKSASDFLIGYLRHTQFPRLM</sequence>
<keyword evidence="2" id="KW-1185">Reference proteome</keyword>